<dbReference type="PANTHER" id="PTHR46438">
    <property type="entry name" value="ALPHA/BETA-HYDROLASES SUPERFAMILY PROTEIN"/>
    <property type="match status" value="1"/>
</dbReference>
<protein>
    <submittedName>
        <fullName evidence="2">Alpha/beta hydrolase</fullName>
    </submittedName>
</protein>
<evidence type="ECO:0000313" key="2">
    <source>
        <dbReference type="EMBL" id="MBJ7602726.1"/>
    </source>
</evidence>
<name>A0A934K6Q9_9BACT</name>
<dbReference type="PANTHER" id="PTHR46438:SF11">
    <property type="entry name" value="LIPASE-RELATED"/>
    <property type="match status" value="1"/>
</dbReference>
<dbReference type="EMBL" id="JAEKNQ010000022">
    <property type="protein sequence ID" value="MBJ7602726.1"/>
    <property type="molecule type" value="Genomic_DNA"/>
</dbReference>
<dbReference type="InterPro" id="IPR000073">
    <property type="entry name" value="AB_hydrolase_1"/>
</dbReference>
<sequence length="294" mass="31865">MKAPVERTADLAGPARYLDFGGAGQPLVLLHGLGGAAENWLAVGAALSENHRVLAPDLRGHGRTPLSGHPARVNDHQQYFDGFLRQVAGAPALVVGNSMGGLISVLQGAREPATVSALLLVDPALPWAGRRRFDFAVWAAFGSLLLPGVAGRGVSLRRRRLGAERTVRESLAMICADPDRVPEEVIRAHVDLSEEQSLVPDYSRALVQSGRSILRMLASVRFDPIYRALKCPVTIIHGDHDRLVPVEFSLGLAQRYDWPVDVLPGVGHVPMMEVPDLFSQTALRWLRTPALRSA</sequence>
<dbReference type="InterPro" id="IPR029058">
    <property type="entry name" value="AB_hydrolase_fold"/>
</dbReference>
<feature type="domain" description="AB hydrolase-1" evidence="1">
    <location>
        <begin position="27"/>
        <end position="279"/>
    </location>
</feature>
<comment type="caution">
    <text evidence="2">The sequence shown here is derived from an EMBL/GenBank/DDBJ whole genome shotgun (WGS) entry which is preliminary data.</text>
</comment>
<dbReference type="RefSeq" id="WP_338177556.1">
    <property type="nucleotide sequence ID" value="NZ_JAEKNQ010000022.1"/>
</dbReference>
<dbReference type="Proteomes" id="UP000620075">
    <property type="component" value="Unassembled WGS sequence"/>
</dbReference>
<accession>A0A934K6Q9</accession>
<dbReference type="AlphaFoldDB" id="A0A934K6Q9"/>
<reference evidence="2 3" key="1">
    <citation type="submission" date="2020-10" db="EMBL/GenBank/DDBJ databases">
        <title>Ca. Dormibacterota MAGs.</title>
        <authorList>
            <person name="Montgomery K."/>
        </authorList>
    </citation>
    <scope>NUCLEOTIDE SEQUENCE [LARGE SCALE GENOMIC DNA]</scope>
    <source>
        <strain evidence="2">SC8811_S16_3</strain>
    </source>
</reference>
<proteinExistence type="predicted"/>
<organism evidence="2 3">
    <name type="scientific">Candidatus Dormiibacter inghamiae</name>
    <dbReference type="NCBI Taxonomy" id="3127013"/>
    <lineage>
        <taxon>Bacteria</taxon>
        <taxon>Bacillati</taxon>
        <taxon>Candidatus Dormiibacterota</taxon>
        <taxon>Candidatus Dormibacteria</taxon>
        <taxon>Candidatus Dormibacterales</taxon>
        <taxon>Candidatus Dormibacteraceae</taxon>
        <taxon>Candidatus Dormiibacter</taxon>
    </lineage>
</organism>
<gene>
    <name evidence="2" type="ORF">JF888_05965</name>
</gene>
<keyword evidence="2" id="KW-0378">Hydrolase</keyword>
<dbReference type="GO" id="GO:0016787">
    <property type="term" value="F:hydrolase activity"/>
    <property type="evidence" value="ECO:0007669"/>
    <property type="project" value="UniProtKB-KW"/>
</dbReference>
<evidence type="ECO:0000313" key="3">
    <source>
        <dbReference type="Proteomes" id="UP000620075"/>
    </source>
</evidence>
<evidence type="ECO:0000259" key="1">
    <source>
        <dbReference type="Pfam" id="PF12697"/>
    </source>
</evidence>
<dbReference type="Gene3D" id="3.40.50.1820">
    <property type="entry name" value="alpha/beta hydrolase"/>
    <property type="match status" value="1"/>
</dbReference>
<dbReference type="SUPFAM" id="SSF53474">
    <property type="entry name" value="alpha/beta-Hydrolases"/>
    <property type="match status" value="1"/>
</dbReference>
<dbReference type="PRINTS" id="PR00111">
    <property type="entry name" value="ABHYDROLASE"/>
</dbReference>
<dbReference type="Pfam" id="PF12697">
    <property type="entry name" value="Abhydrolase_6"/>
    <property type="match status" value="1"/>
</dbReference>